<dbReference type="GO" id="GO:0044718">
    <property type="term" value="P:siderophore transmembrane transport"/>
    <property type="evidence" value="ECO:0007669"/>
    <property type="project" value="TreeGrafter"/>
</dbReference>
<dbReference type="GO" id="GO:0009279">
    <property type="term" value="C:cell outer membrane"/>
    <property type="evidence" value="ECO:0007669"/>
    <property type="project" value="UniProtKB-SubCell"/>
</dbReference>
<evidence type="ECO:0000256" key="7">
    <source>
        <dbReference type="ARBA" id="ARBA00023136"/>
    </source>
</evidence>
<dbReference type="Proteomes" id="UP000011135">
    <property type="component" value="Unassembled WGS sequence"/>
</dbReference>
<feature type="signal peptide" evidence="12">
    <location>
        <begin position="1"/>
        <end position="19"/>
    </location>
</feature>
<dbReference type="AlphaFoldDB" id="L8JNZ8"/>
<evidence type="ECO:0000256" key="9">
    <source>
        <dbReference type="ARBA" id="ARBA00023237"/>
    </source>
</evidence>
<keyword evidence="3 10" id="KW-1134">Transmembrane beta strand</keyword>
<evidence type="ECO:0000259" key="13">
    <source>
        <dbReference type="Pfam" id="PF00593"/>
    </source>
</evidence>
<dbReference type="NCBIfam" id="TIGR04057">
    <property type="entry name" value="SusC_RagA_signa"/>
    <property type="match status" value="1"/>
</dbReference>
<organism evidence="15 16">
    <name type="scientific">Fulvivirga imtechensis AK7</name>
    <dbReference type="NCBI Taxonomy" id="1237149"/>
    <lineage>
        <taxon>Bacteria</taxon>
        <taxon>Pseudomonadati</taxon>
        <taxon>Bacteroidota</taxon>
        <taxon>Cytophagia</taxon>
        <taxon>Cytophagales</taxon>
        <taxon>Fulvivirgaceae</taxon>
        <taxon>Fulvivirga</taxon>
    </lineage>
</organism>
<keyword evidence="6 11" id="KW-0798">TonB box</keyword>
<keyword evidence="9 10" id="KW-0998">Cell outer membrane</keyword>
<dbReference type="InterPro" id="IPR012910">
    <property type="entry name" value="Plug_dom"/>
</dbReference>
<dbReference type="Pfam" id="PF07715">
    <property type="entry name" value="Plug"/>
    <property type="match status" value="1"/>
</dbReference>
<keyword evidence="16" id="KW-1185">Reference proteome</keyword>
<dbReference type="PROSITE" id="PS52016">
    <property type="entry name" value="TONB_DEPENDENT_REC_3"/>
    <property type="match status" value="1"/>
</dbReference>
<keyword evidence="2 10" id="KW-0813">Transport</keyword>
<evidence type="ECO:0000256" key="6">
    <source>
        <dbReference type="ARBA" id="ARBA00023077"/>
    </source>
</evidence>
<evidence type="ECO:0000256" key="11">
    <source>
        <dbReference type="RuleBase" id="RU003357"/>
    </source>
</evidence>
<dbReference type="STRING" id="1237149.C900_03546"/>
<dbReference type="InterPro" id="IPR036942">
    <property type="entry name" value="Beta-barrel_TonB_sf"/>
</dbReference>
<dbReference type="EMBL" id="AMZN01000051">
    <property type="protein sequence ID" value="ELR70565.1"/>
    <property type="molecule type" value="Genomic_DNA"/>
</dbReference>
<proteinExistence type="inferred from homology"/>
<evidence type="ECO:0000259" key="14">
    <source>
        <dbReference type="Pfam" id="PF07715"/>
    </source>
</evidence>
<dbReference type="PANTHER" id="PTHR30069:SF29">
    <property type="entry name" value="HEMOGLOBIN AND HEMOGLOBIN-HAPTOGLOBIN-BINDING PROTEIN 1-RELATED"/>
    <property type="match status" value="1"/>
</dbReference>
<keyword evidence="7 10" id="KW-0472">Membrane</keyword>
<keyword evidence="8 15" id="KW-0675">Receptor</keyword>
<dbReference type="Pfam" id="PF13715">
    <property type="entry name" value="CarbopepD_reg_2"/>
    <property type="match status" value="1"/>
</dbReference>
<dbReference type="GO" id="GO:0015344">
    <property type="term" value="F:siderophore uptake transmembrane transporter activity"/>
    <property type="evidence" value="ECO:0007669"/>
    <property type="project" value="TreeGrafter"/>
</dbReference>
<dbReference type="InterPro" id="IPR008969">
    <property type="entry name" value="CarboxyPept-like_regulatory"/>
</dbReference>
<evidence type="ECO:0000256" key="3">
    <source>
        <dbReference type="ARBA" id="ARBA00022452"/>
    </source>
</evidence>
<evidence type="ECO:0000256" key="2">
    <source>
        <dbReference type="ARBA" id="ARBA00022448"/>
    </source>
</evidence>
<dbReference type="SUPFAM" id="SSF56935">
    <property type="entry name" value="Porins"/>
    <property type="match status" value="1"/>
</dbReference>
<protein>
    <submittedName>
        <fullName evidence="15">TonB-dependent receptor</fullName>
    </submittedName>
</protein>
<evidence type="ECO:0000256" key="10">
    <source>
        <dbReference type="PROSITE-ProRule" id="PRU01360"/>
    </source>
</evidence>
<dbReference type="OrthoDB" id="9768177at2"/>
<dbReference type="FunFam" id="2.60.40.1120:FF:000003">
    <property type="entry name" value="Outer membrane protein Omp121"/>
    <property type="match status" value="1"/>
</dbReference>
<sequence>MMKILLTMLTLLLSTGLYAQSKVTGKVTDETGEPLPGVNVLVRGTTQGTVTDINGSYSIEVSEDGILLFSFIGYVTEEIRPGSRTVVDLQLTPDVTALQEVIVVGYGTSTKKELTGAVSAVSSDDIQALNPQRIEQALQGQVAGVNITSASGSPGGALNIRIRGLSTNGDNAPLILVDGVPYSADGLNALNPSDIESVNVLKDATAGIYGVRAANGVIMITTKKGKLNSQPTFEVSGYYGMQEAANKLDLLTAREYAILKNEAYAAGGNTPPFNNVNLGEGTDWQGEVFERAPIQNYSMTVSGGSEKTSYSIGGSFLDQEGIVGGDKAAFRRYNGRLNFITELAPKVKLENVLLYTNENRSTLPENVISSVLYNAINAAPTASVMTNGRFTYLEEVNDIINPMAQMANSFNETAVNKLVGKQELTYDINNDFKVTGRAGYNYAIVDFKAFSPLVYYGSGKAQNTALNAALQPNTTKIAEGVEIPINNSVTESRTTYFNYNLEAFLNYSHTFGEVHGVKATLGASLFEDSGENLTGVGYNVPYNSNDFADISATDGTDLLNNTSSFQFQSRLQSYFIRAEYGFNERYLLSAILRRDASSRFGENNRAGYFPAVSAAWVASDESFFDFGFFQFAKVRASYGVSGNDRIGDFRYRGLLNGEGVYPFDDQLVTGVALGTLGNQDLKWETTHQANFGVDLTVLDGKIDISADYYIKTTKDLLFQPDVSGVVGAYGAGSSPPYINAGTVRNKGFEFLLSYNTKIARDVDFNVTYNLTTINNEVIELPQGVDFFEFGAFGVGGATATRMEVGYPIGYFFGYETDGVYQSSEEVSNRGVTQDGAQAGDLRYVDQNGDDVINFSNDTDRTIIGSPIPDYIMGLNLGLRFKGVDFSANIYSSIGNDILRNYERQQPLANLLAYRMDRWTGPGSTNEHPRLTTAANNNAVISDYYVEDGSFVRLKNVQLGYTLPQQLVEKIGATRFRIYVAANNLYTLTKYMGYDPDFSSGDPVASGIDYGFYPQPRTYMVGVNLTF</sequence>
<dbReference type="InterPro" id="IPR039426">
    <property type="entry name" value="TonB-dep_rcpt-like"/>
</dbReference>
<dbReference type="SUPFAM" id="SSF49464">
    <property type="entry name" value="Carboxypeptidase regulatory domain-like"/>
    <property type="match status" value="1"/>
</dbReference>
<evidence type="ECO:0000256" key="5">
    <source>
        <dbReference type="ARBA" id="ARBA00022729"/>
    </source>
</evidence>
<dbReference type="eggNOG" id="COG1629">
    <property type="taxonomic scope" value="Bacteria"/>
</dbReference>
<evidence type="ECO:0000256" key="4">
    <source>
        <dbReference type="ARBA" id="ARBA00022692"/>
    </source>
</evidence>
<comment type="caution">
    <text evidence="15">The sequence shown here is derived from an EMBL/GenBank/DDBJ whole genome shotgun (WGS) entry which is preliminary data.</text>
</comment>
<dbReference type="InterPro" id="IPR023997">
    <property type="entry name" value="TonB-dep_OMP_SusC/RagA_CS"/>
</dbReference>
<dbReference type="InterPro" id="IPR037066">
    <property type="entry name" value="Plug_dom_sf"/>
</dbReference>
<dbReference type="Gene3D" id="2.170.130.10">
    <property type="entry name" value="TonB-dependent receptor, plug domain"/>
    <property type="match status" value="1"/>
</dbReference>
<dbReference type="InterPro" id="IPR000531">
    <property type="entry name" value="Beta-barrel_TonB"/>
</dbReference>
<evidence type="ECO:0000256" key="1">
    <source>
        <dbReference type="ARBA" id="ARBA00004571"/>
    </source>
</evidence>
<dbReference type="PANTHER" id="PTHR30069">
    <property type="entry name" value="TONB-DEPENDENT OUTER MEMBRANE RECEPTOR"/>
    <property type="match status" value="1"/>
</dbReference>
<accession>L8JNZ8</accession>
<dbReference type="InterPro" id="IPR023996">
    <property type="entry name" value="TonB-dep_OMP_SusC/RagA"/>
</dbReference>
<evidence type="ECO:0000256" key="8">
    <source>
        <dbReference type="ARBA" id="ARBA00023170"/>
    </source>
</evidence>
<comment type="similarity">
    <text evidence="10 11">Belongs to the TonB-dependent receptor family.</text>
</comment>
<dbReference type="RefSeq" id="WP_009580922.1">
    <property type="nucleotide sequence ID" value="NZ_AMZN01000051.1"/>
</dbReference>
<feature type="domain" description="TonB-dependent receptor plug" evidence="14">
    <location>
        <begin position="111"/>
        <end position="217"/>
    </location>
</feature>
<dbReference type="Pfam" id="PF00593">
    <property type="entry name" value="TonB_dep_Rec_b-barrel"/>
    <property type="match status" value="1"/>
</dbReference>
<feature type="chain" id="PRO_5003993342" evidence="12">
    <location>
        <begin position="20"/>
        <end position="1026"/>
    </location>
</feature>
<evidence type="ECO:0000313" key="16">
    <source>
        <dbReference type="Proteomes" id="UP000011135"/>
    </source>
</evidence>
<reference evidence="15 16" key="1">
    <citation type="submission" date="2012-12" db="EMBL/GenBank/DDBJ databases">
        <title>Genome assembly of Fulvivirga imtechensis AK7.</title>
        <authorList>
            <person name="Nupur N."/>
            <person name="Khatri I."/>
            <person name="Kumar R."/>
            <person name="Subramanian S."/>
            <person name="Pinnaka A."/>
        </authorList>
    </citation>
    <scope>NUCLEOTIDE SEQUENCE [LARGE SCALE GENOMIC DNA]</scope>
    <source>
        <strain evidence="15 16">AK7</strain>
    </source>
</reference>
<dbReference type="Gene3D" id="2.40.170.20">
    <property type="entry name" value="TonB-dependent receptor, beta-barrel domain"/>
    <property type="match status" value="1"/>
</dbReference>
<keyword evidence="4 10" id="KW-0812">Transmembrane</keyword>
<evidence type="ECO:0000313" key="15">
    <source>
        <dbReference type="EMBL" id="ELR70565.1"/>
    </source>
</evidence>
<evidence type="ECO:0000256" key="12">
    <source>
        <dbReference type="SAM" id="SignalP"/>
    </source>
</evidence>
<comment type="subcellular location">
    <subcellularLocation>
        <location evidence="1 10">Cell outer membrane</location>
        <topology evidence="1 10">Multi-pass membrane protein</topology>
    </subcellularLocation>
</comment>
<dbReference type="PATRIC" id="fig|1237149.3.peg.3307"/>
<dbReference type="Gene3D" id="2.60.40.1120">
    <property type="entry name" value="Carboxypeptidase-like, regulatory domain"/>
    <property type="match status" value="1"/>
</dbReference>
<dbReference type="NCBIfam" id="TIGR04056">
    <property type="entry name" value="OMP_RagA_SusC"/>
    <property type="match status" value="1"/>
</dbReference>
<gene>
    <name evidence="15" type="ORF">C900_03546</name>
</gene>
<feature type="domain" description="TonB-dependent receptor-like beta-barrel" evidence="13">
    <location>
        <begin position="423"/>
        <end position="984"/>
    </location>
</feature>
<name>L8JNZ8_9BACT</name>
<keyword evidence="5 12" id="KW-0732">Signal</keyword>